<dbReference type="EMBL" id="KT342855">
    <property type="protein sequence ID" value="ALG05231.1"/>
    <property type="molecule type" value="Genomic_DNA"/>
</dbReference>
<sequence length="121" mass="13007">MINGGLATIYVSDMDRAVKFYTEALGMKLLYQAGPGWAQIDAGKGLTLGLHGTHGGGPTPGTNGATIIGFELDEPMEQAYQTLSQRGVQFHGPIQDTEHIRLAHFSDPDGNAFYLSETKQP</sequence>
<organism evidence="2">
    <name type="scientific">uncultured bacterium 5E7</name>
    <dbReference type="NCBI Taxonomy" id="1701324"/>
    <lineage>
        <taxon>Bacteria</taxon>
        <taxon>environmental samples</taxon>
    </lineage>
</organism>
<keyword evidence="2" id="KW-0560">Oxidoreductase</keyword>
<dbReference type="InterPro" id="IPR004360">
    <property type="entry name" value="Glyas_Fos-R_dOase_dom"/>
</dbReference>
<protein>
    <submittedName>
        <fullName evidence="2">Glyoxalase/bleomycin resistance protein/dioxygenase</fullName>
    </submittedName>
</protein>
<dbReference type="InterPro" id="IPR037523">
    <property type="entry name" value="VOC_core"/>
</dbReference>
<feature type="domain" description="VOC" evidence="1">
    <location>
        <begin position="2"/>
        <end position="118"/>
    </location>
</feature>
<dbReference type="GO" id="GO:0051213">
    <property type="term" value="F:dioxygenase activity"/>
    <property type="evidence" value="ECO:0007669"/>
    <property type="project" value="UniProtKB-KW"/>
</dbReference>
<dbReference type="InterPro" id="IPR052164">
    <property type="entry name" value="Anthracycline_SecMetBiosynth"/>
</dbReference>
<dbReference type="PROSITE" id="PS51819">
    <property type="entry name" value="VOC"/>
    <property type="match status" value="1"/>
</dbReference>
<name>A0A0N9HTM3_9BACT</name>
<dbReference type="SUPFAM" id="SSF54593">
    <property type="entry name" value="Glyoxalase/Bleomycin resistance protein/Dihydroxybiphenyl dioxygenase"/>
    <property type="match status" value="1"/>
</dbReference>
<dbReference type="InterPro" id="IPR029068">
    <property type="entry name" value="Glyas_Bleomycin-R_OHBP_Dase"/>
</dbReference>
<dbReference type="Gene3D" id="3.10.180.10">
    <property type="entry name" value="2,3-Dihydroxybiphenyl 1,2-Dioxygenase, domain 1"/>
    <property type="match status" value="1"/>
</dbReference>
<dbReference type="Pfam" id="PF00903">
    <property type="entry name" value="Glyoxalase"/>
    <property type="match status" value="1"/>
</dbReference>
<dbReference type="PANTHER" id="PTHR33993">
    <property type="entry name" value="GLYOXALASE-RELATED"/>
    <property type="match status" value="1"/>
</dbReference>
<proteinExistence type="predicted"/>
<accession>A0A0N9HTM3</accession>
<gene>
    <name evidence="2" type="ORF">5E7_010</name>
</gene>
<evidence type="ECO:0000259" key="1">
    <source>
        <dbReference type="PROSITE" id="PS51819"/>
    </source>
</evidence>
<reference evidence="2" key="1">
    <citation type="submission" date="2016-04" db="EMBL/GenBank/DDBJ databases">
        <title>Exploring the genomic information of specific uncultured soil bacteria through a new metagenomic library-based strategy.</title>
        <authorList>
            <person name="Liu Y."/>
            <person name="Zhang R."/>
        </authorList>
    </citation>
    <scope>NUCLEOTIDE SEQUENCE</scope>
</reference>
<dbReference type="AlphaFoldDB" id="A0A0N9HTM3"/>
<keyword evidence="2" id="KW-0223">Dioxygenase</keyword>
<evidence type="ECO:0000313" key="2">
    <source>
        <dbReference type="EMBL" id="ALG05231.1"/>
    </source>
</evidence>